<organism evidence="3 4">
    <name type="scientific">Candidatus Cyrtobacter comes</name>
    <dbReference type="NCBI Taxonomy" id="675776"/>
    <lineage>
        <taxon>Bacteria</taxon>
        <taxon>Pseudomonadati</taxon>
        <taxon>Pseudomonadota</taxon>
        <taxon>Alphaproteobacteria</taxon>
        <taxon>Rickettsiales</taxon>
        <taxon>Candidatus Midichloriaceae</taxon>
        <taxon>Candidatus Cyrtobacter</taxon>
    </lineage>
</organism>
<dbReference type="Gene3D" id="3.40.50.300">
    <property type="entry name" value="P-loop containing nucleotide triphosphate hydrolases"/>
    <property type="match status" value="1"/>
</dbReference>
<sequence>MNKQLVLPMDISPTYTHEDFIIASCNIEAYKAIVSDVKWPFNRLIIIGESGSGKTHLANIWANKRSVIFLNNNPGYELNETRNVVMENIENLEETFLFHTINFCHERNLKLLMTTSRYGMYKTPDLLSRITSSYKILIGIPDRDIIEALLTKSLLEKQIIFHTDVPKYIATRIERSFFELKTLIQKIDELSLSEKRAITIPFIKEIFEL</sequence>
<dbReference type="Pfam" id="PF22688">
    <property type="entry name" value="Hda_lid"/>
    <property type="match status" value="1"/>
</dbReference>
<proteinExistence type="predicted"/>
<evidence type="ECO:0000259" key="1">
    <source>
        <dbReference type="Pfam" id="PF00308"/>
    </source>
</evidence>
<dbReference type="PROSITE" id="PS00675">
    <property type="entry name" value="SIGMA54_INTERACT_1"/>
    <property type="match status" value="1"/>
</dbReference>
<dbReference type="InterPro" id="IPR055199">
    <property type="entry name" value="Hda_lid"/>
</dbReference>
<gene>
    <name evidence="3" type="ORF">Cyrtocomes_00837</name>
</gene>
<name>A0ABU5L8L1_9RICK</name>
<dbReference type="SUPFAM" id="SSF52540">
    <property type="entry name" value="P-loop containing nucleoside triphosphate hydrolases"/>
    <property type="match status" value="1"/>
</dbReference>
<dbReference type="RefSeq" id="WP_322497922.1">
    <property type="nucleotide sequence ID" value="NZ_JARGYT010000051.1"/>
</dbReference>
<dbReference type="EMBL" id="JARGYT010000051">
    <property type="protein sequence ID" value="MDZ5762454.1"/>
    <property type="molecule type" value="Genomic_DNA"/>
</dbReference>
<comment type="caution">
    <text evidence="3">The sequence shown here is derived from an EMBL/GenBank/DDBJ whole genome shotgun (WGS) entry which is preliminary data.</text>
</comment>
<dbReference type="Gene3D" id="1.10.8.60">
    <property type="match status" value="1"/>
</dbReference>
<evidence type="ECO:0000259" key="2">
    <source>
        <dbReference type="Pfam" id="PF22688"/>
    </source>
</evidence>
<dbReference type="PANTHER" id="PTHR30050">
    <property type="entry name" value="CHROMOSOMAL REPLICATION INITIATOR PROTEIN DNAA"/>
    <property type="match status" value="1"/>
</dbReference>
<dbReference type="Pfam" id="PF00308">
    <property type="entry name" value="Bac_DnaA"/>
    <property type="match status" value="1"/>
</dbReference>
<feature type="domain" description="Chromosomal replication initiator protein DnaA ATPAse" evidence="1">
    <location>
        <begin position="13"/>
        <end position="64"/>
    </location>
</feature>
<evidence type="ECO:0000313" key="4">
    <source>
        <dbReference type="Proteomes" id="UP001293791"/>
    </source>
</evidence>
<evidence type="ECO:0000313" key="3">
    <source>
        <dbReference type="EMBL" id="MDZ5762454.1"/>
    </source>
</evidence>
<protein>
    <submittedName>
        <fullName evidence="3">Chromosomal replication initiator DnaA-like protein</fullName>
    </submittedName>
</protein>
<dbReference type="InterPro" id="IPR027417">
    <property type="entry name" value="P-loop_NTPase"/>
</dbReference>
<dbReference type="InterPro" id="IPR025662">
    <property type="entry name" value="Sigma_54_int_dom_ATP-bd_1"/>
</dbReference>
<reference evidence="3 4" key="1">
    <citation type="submission" date="2023-02" db="EMBL/GenBank/DDBJ databases">
        <title>Host association and intracellularity evolved multiple times independently in the Rickettsiales.</title>
        <authorList>
            <person name="Castelli M."/>
            <person name="Nardi T."/>
            <person name="Gammuto L."/>
            <person name="Bellinzona G."/>
            <person name="Sabaneyeva E."/>
            <person name="Potekhin A."/>
            <person name="Serra V."/>
            <person name="Petroni G."/>
            <person name="Sassera D."/>
        </authorList>
    </citation>
    <scope>NUCLEOTIDE SEQUENCE [LARGE SCALE GENOMIC DNA]</scope>
    <source>
        <strain evidence="3 4">BOD18</strain>
    </source>
</reference>
<accession>A0ABU5L8L1</accession>
<dbReference type="PANTHER" id="PTHR30050:SF4">
    <property type="entry name" value="ATP-BINDING PROTEIN RV3427C IN INSERTION SEQUENCE-RELATED"/>
    <property type="match status" value="1"/>
</dbReference>
<dbReference type="InterPro" id="IPR013317">
    <property type="entry name" value="DnaA_dom"/>
</dbReference>
<keyword evidence="4" id="KW-1185">Reference proteome</keyword>
<dbReference type="Proteomes" id="UP001293791">
    <property type="component" value="Unassembled WGS sequence"/>
</dbReference>
<feature type="domain" description="Hda lid" evidence="2">
    <location>
        <begin position="155"/>
        <end position="206"/>
    </location>
</feature>